<evidence type="ECO:0000313" key="7">
    <source>
        <dbReference type="EMBL" id="QSD99877.1"/>
    </source>
</evidence>
<evidence type="ECO:0000256" key="3">
    <source>
        <dbReference type="ARBA" id="ARBA00023163"/>
    </source>
</evidence>
<accession>A0A896W5D6</accession>
<dbReference type="GO" id="GO:0006355">
    <property type="term" value="P:regulation of DNA-templated transcription"/>
    <property type="evidence" value="ECO:0007669"/>
    <property type="project" value="InterPro"/>
</dbReference>
<dbReference type="AlphaFoldDB" id="A0A896W5D6"/>
<dbReference type="GO" id="GO:0003677">
    <property type="term" value="F:DNA binding"/>
    <property type="evidence" value="ECO:0007669"/>
    <property type="project" value="UniProtKB-KW"/>
</dbReference>
<evidence type="ECO:0000259" key="6">
    <source>
        <dbReference type="PROSITE" id="PS51005"/>
    </source>
</evidence>
<keyword evidence="3" id="KW-0804">Transcription</keyword>
<keyword evidence="2" id="KW-0238">DNA-binding</keyword>
<organism evidence="7">
    <name type="scientific">Melilotus albus</name>
    <name type="common">White sweet clover</name>
    <name type="synonym">Melilotus officinalis subsp. albus</name>
    <dbReference type="NCBI Taxonomy" id="47082"/>
    <lineage>
        <taxon>Eukaryota</taxon>
        <taxon>Viridiplantae</taxon>
        <taxon>Streptophyta</taxon>
        <taxon>Embryophyta</taxon>
        <taxon>Tracheophyta</taxon>
        <taxon>Spermatophyta</taxon>
        <taxon>Magnoliopsida</taxon>
        <taxon>eudicotyledons</taxon>
        <taxon>Gunneridae</taxon>
        <taxon>Pentapetalae</taxon>
        <taxon>rosids</taxon>
        <taxon>fabids</taxon>
        <taxon>Fabales</taxon>
        <taxon>Fabaceae</taxon>
        <taxon>Papilionoideae</taxon>
        <taxon>50 kb inversion clade</taxon>
        <taxon>NPAAA clade</taxon>
        <taxon>Hologalegina</taxon>
        <taxon>IRL clade</taxon>
        <taxon>Trifolieae</taxon>
        <taxon>Melilotus</taxon>
    </lineage>
</organism>
<dbReference type="EMBL" id="MW302723">
    <property type="protein sequence ID" value="QSD99877.1"/>
    <property type="molecule type" value="Genomic_DNA"/>
</dbReference>
<protein>
    <submittedName>
        <fullName evidence="7">NAC family transcription factor</fullName>
    </submittedName>
</protein>
<feature type="compositionally biased region" description="Acidic residues" evidence="5">
    <location>
        <begin position="250"/>
        <end position="267"/>
    </location>
</feature>
<feature type="domain" description="NAC" evidence="6">
    <location>
        <begin position="7"/>
        <end position="159"/>
    </location>
</feature>
<evidence type="ECO:0000256" key="5">
    <source>
        <dbReference type="SAM" id="MobiDB-lite"/>
    </source>
</evidence>
<feature type="region of interest" description="Disordered" evidence="5">
    <location>
        <begin position="247"/>
        <end position="276"/>
    </location>
</feature>
<dbReference type="InterPro" id="IPR003441">
    <property type="entry name" value="NAC-dom"/>
</dbReference>
<sequence>MALNSSSSKEFIFKLTDHELLRFLYNKIHNNSLPNYITILEYDLFGTLKNPWEIWEEFGTSNSNCEKDLYFFTTLKKKSATSSCFVRTIGIGTWEGEDTGKNIVAKDKNKLLGVKKYFRFEKSNTNHDGEWILHEYSLDKSLITNPSAKNYVLCRFIKNCIPLPRKNTRTKNIVAQDDKERKTIVPGCSATTISGNNTLLTEYIIYEEPRNESNGNTESHNKEEEKNVTNIWPKETVILGPEAANKFAEEDGNQPDDSNNEAEEDGDLIMSKEKDGDVIMNKEENGDASMSWPELFSRQLMDANEGCLIKEEDVKMISNEFYKDLLLENIDINK</sequence>
<name>A0A896W5D6_MELAB</name>
<keyword evidence="1" id="KW-0805">Transcription regulation</keyword>
<dbReference type="PANTHER" id="PTHR31719">
    <property type="entry name" value="NAC TRANSCRIPTION FACTOR 56"/>
    <property type="match status" value="1"/>
</dbReference>
<dbReference type="Gene3D" id="2.170.150.80">
    <property type="entry name" value="NAC domain"/>
    <property type="match status" value="1"/>
</dbReference>
<gene>
    <name evidence="7" type="primary">EVM0009799.1</name>
</gene>
<evidence type="ECO:0000256" key="4">
    <source>
        <dbReference type="ARBA" id="ARBA00023242"/>
    </source>
</evidence>
<dbReference type="PANTHER" id="PTHR31719:SF43">
    <property type="entry name" value="NAC TRANSCRIPTION FACTOR 56"/>
    <property type="match status" value="1"/>
</dbReference>
<evidence type="ECO:0000256" key="1">
    <source>
        <dbReference type="ARBA" id="ARBA00023015"/>
    </source>
</evidence>
<dbReference type="Pfam" id="PF02365">
    <property type="entry name" value="NAM"/>
    <property type="match status" value="1"/>
</dbReference>
<dbReference type="PROSITE" id="PS51005">
    <property type="entry name" value="NAC"/>
    <property type="match status" value="1"/>
</dbReference>
<reference evidence="7" key="1">
    <citation type="journal article" name="Plants (Basel)">
        <title>NAC and MYB Families and Lignin Biosynthesis-Related Members Identification and Expression Analysis in Melilotus albus.</title>
        <authorList>
            <person name="Chen L."/>
            <person name="Wu F."/>
            <person name="Zhang J."/>
        </authorList>
    </citation>
    <scope>NUCLEOTIDE SEQUENCE</scope>
</reference>
<keyword evidence="4" id="KW-0539">Nucleus</keyword>
<proteinExistence type="predicted"/>
<dbReference type="InterPro" id="IPR036093">
    <property type="entry name" value="NAC_dom_sf"/>
</dbReference>
<evidence type="ECO:0000256" key="2">
    <source>
        <dbReference type="ARBA" id="ARBA00023125"/>
    </source>
</evidence>
<dbReference type="GO" id="GO:0048731">
    <property type="term" value="P:system development"/>
    <property type="evidence" value="ECO:0007669"/>
    <property type="project" value="TreeGrafter"/>
</dbReference>
<dbReference type="SUPFAM" id="SSF101941">
    <property type="entry name" value="NAC domain"/>
    <property type="match status" value="1"/>
</dbReference>